<evidence type="ECO:0000313" key="3">
    <source>
        <dbReference type="Proteomes" id="UP001174136"/>
    </source>
</evidence>
<dbReference type="AlphaFoldDB" id="A0AA47M3T8"/>
<reference evidence="2" key="1">
    <citation type="journal article" date="2023" name="Front. Mar. Sci.">
        <title>A new Merluccius polli reference genome to investigate the effects of global change in West African waters.</title>
        <authorList>
            <person name="Mateo J.L."/>
            <person name="Blanco-Fernandez C."/>
            <person name="Garcia-Vazquez E."/>
            <person name="Machado-Schiaffino G."/>
        </authorList>
    </citation>
    <scope>NUCLEOTIDE SEQUENCE</scope>
    <source>
        <strain evidence="2">C29</strain>
        <tissue evidence="2">Fin</tissue>
    </source>
</reference>
<name>A0AA47M3T8_MERPO</name>
<feature type="region of interest" description="Disordered" evidence="1">
    <location>
        <begin position="71"/>
        <end position="92"/>
    </location>
</feature>
<organism evidence="2 3">
    <name type="scientific">Merluccius polli</name>
    <name type="common">Benguela hake</name>
    <name type="synonym">Merluccius cadenati</name>
    <dbReference type="NCBI Taxonomy" id="89951"/>
    <lineage>
        <taxon>Eukaryota</taxon>
        <taxon>Metazoa</taxon>
        <taxon>Chordata</taxon>
        <taxon>Craniata</taxon>
        <taxon>Vertebrata</taxon>
        <taxon>Euteleostomi</taxon>
        <taxon>Actinopterygii</taxon>
        <taxon>Neopterygii</taxon>
        <taxon>Teleostei</taxon>
        <taxon>Neoteleostei</taxon>
        <taxon>Acanthomorphata</taxon>
        <taxon>Zeiogadaria</taxon>
        <taxon>Gadariae</taxon>
        <taxon>Gadiformes</taxon>
        <taxon>Gadoidei</taxon>
        <taxon>Merlucciidae</taxon>
        <taxon>Merluccius</taxon>
    </lineage>
</organism>
<evidence type="ECO:0000256" key="1">
    <source>
        <dbReference type="SAM" id="MobiDB-lite"/>
    </source>
</evidence>
<dbReference type="Proteomes" id="UP001174136">
    <property type="component" value="Unassembled WGS sequence"/>
</dbReference>
<sequence>MSTLVALDAGVALLAAAAAPAAPRRQLSLKMKDCRPLLLLMSLAVVDNSFALSDSGWISWFSVLDPGGPDPSTRVDDGARAGPAATPRPNRAAISLSSSPKVAKVWKPFNFSVFLLHKNSDMTPTAEQDLQHMQAGLGKRCLSMGIDMTHPEVSNLFESAFPKMKSITGGWTKQSVEMDDGVCQLYPLNRRDTQGVP</sequence>
<gene>
    <name evidence="2" type="ORF">N1851_031493</name>
</gene>
<accession>A0AA47M3T8</accession>
<feature type="compositionally biased region" description="Low complexity" evidence="1">
    <location>
        <begin position="80"/>
        <end position="92"/>
    </location>
</feature>
<keyword evidence="3" id="KW-1185">Reference proteome</keyword>
<dbReference type="EMBL" id="JAOPHQ010006014">
    <property type="protein sequence ID" value="KAK0133137.1"/>
    <property type="molecule type" value="Genomic_DNA"/>
</dbReference>
<protein>
    <submittedName>
        <fullName evidence="2">Uncharacterized protein</fullName>
    </submittedName>
</protein>
<comment type="caution">
    <text evidence="2">The sequence shown here is derived from an EMBL/GenBank/DDBJ whole genome shotgun (WGS) entry which is preliminary data.</text>
</comment>
<evidence type="ECO:0000313" key="2">
    <source>
        <dbReference type="EMBL" id="KAK0133137.1"/>
    </source>
</evidence>
<proteinExistence type="predicted"/>